<evidence type="ECO:0000256" key="1">
    <source>
        <dbReference type="SAM" id="MobiDB-lite"/>
    </source>
</evidence>
<reference evidence="3" key="1">
    <citation type="submission" date="2016-12" db="EMBL/GenBank/DDBJ databases">
        <authorList>
            <person name="Moulin L."/>
        </authorList>
    </citation>
    <scope>NUCLEOTIDE SEQUENCE [LARGE SCALE GENOMIC DNA]</scope>
    <source>
        <strain evidence="3">STM 7183</strain>
    </source>
</reference>
<feature type="chain" id="PRO_5012659034" description="DUF4148 domain-containing protein" evidence="2">
    <location>
        <begin position="26"/>
        <end position="114"/>
    </location>
</feature>
<dbReference type="InterPro" id="IPR025421">
    <property type="entry name" value="DUF4148"/>
</dbReference>
<keyword evidence="2" id="KW-0732">Signal</keyword>
<dbReference type="AlphaFoldDB" id="A0A1N7SV94"/>
<comment type="caution">
    <text evidence="3">The sequence shown here is derived from an EMBL/GenBank/DDBJ whole genome shotgun (WGS) entry which is preliminary data.</text>
</comment>
<sequence length="114" mass="11814">MNRRTVVVLSIVGLAMAGISTGASAQGKTRAEALQELIQAEHNGLAFITDTSYPDVSPIFEQQVARMRQQYDSGTGGVPAAGSSERGNVRKDTSAAGSSACVGPISFCSPYFGS</sequence>
<dbReference type="Proteomes" id="UP000195569">
    <property type="component" value="Unassembled WGS sequence"/>
</dbReference>
<organism evidence="3 4">
    <name type="scientific">Paraburkholderia piptadeniae</name>
    <dbReference type="NCBI Taxonomy" id="1701573"/>
    <lineage>
        <taxon>Bacteria</taxon>
        <taxon>Pseudomonadati</taxon>
        <taxon>Pseudomonadota</taxon>
        <taxon>Betaproteobacteria</taxon>
        <taxon>Burkholderiales</taxon>
        <taxon>Burkholderiaceae</taxon>
        <taxon>Paraburkholderia</taxon>
    </lineage>
</organism>
<accession>A0A1N7SV94</accession>
<dbReference type="Pfam" id="PF13663">
    <property type="entry name" value="DUF4148"/>
    <property type="match status" value="1"/>
</dbReference>
<feature type="signal peptide" evidence="2">
    <location>
        <begin position="1"/>
        <end position="25"/>
    </location>
</feature>
<name>A0A1N7SV94_9BURK</name>
<evidence type="ECO:0008006" key="5">
    <source>
        <dbReference type="Google" id="ProtNLM"/>
    </source>
</evidence>
<gene>
    <name evidence="3" type="ORF">BN2476_1140003</name>
</gene>
<proteinExistence type="predicted"/>
<evidence type="ECO:0000313" key="3">
    <source>
        <dbReference type="EMBL" id="SIT51279.1"/>
    </source>
</evidence>
<feature type="region of interest" description="Disordered" evidence="1">
    <location>
        <begin position="71"/>
        <end position="98"/>
    </location>
</feature>
<keyword evidence="4" id="KW-1185">Reference proteome</keyword>
<dbReference type="RefSeq" id="WP_087739787.1">
    <property type="nucleotide sequence ID" value="NZ_CYGY02000114.1"/>
</dbReference>
<dbReference type="EMBL" id="CYGY02000114">
    <property type="protein sequence ID" value="SIT51279.1"/>
    <property type="molecule type" value="Genomic_DNA"/>
</dbReference>
<evidence type="ECO:0000256" key="2">
    <source>
        <dbReference type="SAM" id="SignalP"/>
    </source>
</evidence>
<evidence type="ECO:0000313" key="4">
    <source>
        <dbReference type="Proteomes" id="UP000195569"/>
    </source>
</evidence>
<dbReference type="OrthoDB" id="9035534at2"/>
<protein>
    <recommendedName>
        <fullName evidence="5">DUF4148 domain-containing protein</fullName>
    </recommendedName>
</protein>